<comment type="caution">
    <text evidence="7">The sequence shown here is derived from an EMBL/GenBank/DDBJ whole genome shotgun (WGS) entry which is preliminary data.</text>
</comment>
<feature type="compositionally biased region" description="Basic and acidic residues" evidence="4">
    <location>
        <begin position="35"/>
        <end position="60"/>
    </location>
</feature>
<evidence type="ECO:0000256" key="4">
    <source>
        <dbReference type="SAM" id="MobiDB-lite"/>
    </source>
</evidence>
<dbReference type="PANTHER" id="PTHR46847">
    <property type="entry name" value="D-ALLOSE-BINDING PERIPLASMIC PROTEIN-RELATED"/>
    <property type="match status" value="1"/>
</dbReference>
<dbReference type="STRING" id="796943.HMPREF9625_01883"/>
<dbReference type="HOGENOM" id="CLU_037628_3_2_9"/>
<evidence type="ECO:0000259" key="6">
    <source>
        <dbReference type="Pfam" id="PF13407"/>
    </source>
</evidence>
<dbReference type="InterPro" id="IPR028082">
    <property type="entry name" value="Peripla_BP_I"/>
</dbReference>
<keyword evidence="8" id="KW-1185">Reference proteome</keyword>
<accession>G9WKH6</accession>
<dbReference type="Pfam" id="PF13407">
    <property type="entry name" value="Peripla_BP_4"/>
    <property type="match status" value="1"/>
</dbReference>
<reference evidence="7" key="2">
    <citation type="submission" date="2013-03" db="EMBL/GenBank/DDBJ databases">
        <title>The Genome Sequence of Oribacterium sp. ACB1.</title>
        <authorList>
            <consortium name="The Broad Institute Genomics Platform"/>
            <consortium name="The Broad Institute Genome Sequencing Center for Infectious Disease"/>
            <person name="Earl A."/>
            <person name="Ward D."/>
            <person name="Feldgarden M."/>
            <person name="Gevers D."/>
            <person name="Sizova M."/>
            <person name="Hazen A."/>
            <person name="Epstein S."/>
            <person name="Walker B."/>
            <person name="Young S."/>
            <person name="Zeng Q."/>
            <person name="Gargeya S."/>
            <person name="Fitzgerald M."/>
            <person name="Haas B."/>
            <person name="Abouelleil A."/>
            <person name="Allen A.W."/>
            <person name="Alvarado L."/>
            <person name="Arachchi H.M."/>
            <person name="Berlin A.M."/>
            <person name="Chapman S.B."/>
            <person name="Gainer-Dewar J."/>
            <person name="Goldberg J."/>
            <person name="Griggs A."/>
            <person name="Gujja S."/>
            <person name="Hansen M."/>
            <person name="Howarth C."/>
            <person name="Imamovic A."/>
            <person name="Ireland A."/>
            <person name="Larimer J."/>
            <person name="McCowan C."/>
            <person name="Murphy C."/>
            <person name="Pearson M."/>
            <person name="Poon T.W."/>
            <person name="Priest M."/>
            <person name="Roberts A."/>
            <person name="Saif S."/>
            <person name="Shea T."/>
            <person name="Sisk P."/>
            <person name="Sykes S."/>
            <person name="Wortman J."/>
            <person name="Nusbaum C."/>
            <person name="Birren B."/>
        </authorList>
    </citation>
    <scope>NUCLEOTIDE SEQUENCE [LARGE SCALE GENOMIC DNA]</scope>
    <source>
        <strain evidence="7">ACB1</strain>
    </source>
</reference>
<name>G9WKH6_9FIRM</name>
<feature type="domain" description="Periplasmic binding protein" evidence="6">
    <location>
        <begin position="65"/>
        <end position="319"/>
    </location>
</feature>
<dbReference type="EMBL" id="AFZC02000002">
    <property type="protein sequence ID" value="EHL13818.1"/>
    <property type="molecule type" value="Genomic_DNA"/>
</dbReference>
<dbReference type="PATRIC" id="fig|796943.3.peg.233"/>
<evidence type="ECO:0000256" key="5">
    <source>
        <dbReference type="SAM" id="SignalP"/>
    </source>
</evidence>
<feature type="region of interest" description="Disordered" evidence="4">
    <location>
        <begin position="26"/>
        <end position="60"/>
    </location>
</feature>
<evidence type="ECO:0000256" key="3">
    <source>
        <dbReference type="ARBA" id="ARBA00022729"/>
    </source>
</evidence>
<evidence type="ECO:0000256" key="1">
    <source>
        <dbReference type="ARBA" id="ARBA00004196"/>
    </source>
</evidence>
<dbReference type="RefSeq" id="WP_009535721.1">
    <property type="nucleotide sequence ID" value="NZ_KE148312.1"/>
</dbReference>
<evidence type="ECO:0000256" key="2">
    <source>
        <dbReference type="ARBA" id="ARBA00007639"/>
    </source>
</evidence>
<dbReference type="GO" id="GO:0030246">
    <property type="term" value="F:carbohydrate binding"/>
    <property type="evidence" value="ECO:0007669"/>
    <property type="project" value="UniProtKB-ARBA"/>
</dbReference>
<organism evidence="7 8">
    <name type="scientific">Oribacterium parvum ACB1</name>
    <dbReference type="NCBI Taxonomy" id="796943"/>
    <lineage>
        <taxon>Bacteria</taxon>
        <taxon>Bacillati</taxon>
        <taxon>Bacillota</taxon>
        <taxon>Clostridia</taxon>
        <taxon>Lachnospirales</taxon>
        <taxon>Lachnospiraceae</taxon>
        <taxon>Oribacterium</taxon>
    </lineage>
</organism>
<keyword evidence="3 5" id="KW-0732">Signal</keyword>
<dbReference type="GO" id="GO:0030313">
    <property type="term" value="C:cell envelope"/>
    <property type="evidence" value="ECO:0007669"/>
    <property type="project" value="UniProtKB-SubCell"/>
</dbReference>
<dbReference type="Gene3D" id="3.40.50.2300">
    <property type="match status" value="2"/>
</dbReference>
<dbReference type="SUPFAM" id="SSF53822">
    <property type="entry name" value="Periplasmic binding protein-like I"/>
    <property type="match status" value="1"/>
</dbReference>
<dbReference type="Proteomes" id="UP000018461">
    <property type="component" value="Unassembled WGS sequence"/>
</dbReference>
<gene>
    <name evidence="7" type="ORF">HMPREF9625_01883</name>
</gene>
<evidence type="ECO:0000313" key="7">
    <source>
        <dbReference type="EMBL" id="EHL13818.1"/>
    </source>
</evidence>
<feature type="chain" id="PRO_5039293516" description="Periplasmic binding protein domain-containing protein" evidence="5">
    <location>
        <begin position="20"/>
        <end position="337"/>
    </location>
</feature>
<sequence>MKKGISFALAALMAVSLMACGGGAAKSTTAAGTEKQTEQASEKATEKAGETEAAKEQSKGEAKTIGVSLLNSTHVFYNSIESAMEEQAKEYGWTLDVQDAAGDANKQLGQVQDFITKKVDAIVIAPTNSAGSKSMIDLADKAGIPVFTMDIASDGKPVTHVATDNKKGGQLAAEYVVNNILTDKKGNAAVITYSEIESCVDREKGFTDYLKENAPDIKIVDVQNYSGDQQKAADVMQNMLLKNDNIDVVFCVGDPAATGALSSITAAGAKTKIIGYDGNPEGVAEIKKGGNWVADVAQDPAGIGKSTLEAIKKHLEGEQVDSEILIAPYIIDAKNAK</sequence>
<dbReference type="InterPro" id="IPR025997">
    <property type="entry name" value="SBP_2_dom"/>
</dbReference>
<reference evidence="7" key="1">
    <citation type="submission" date="2011-08" db="EMBL/GenBank/DDBJ databases">
        <authorList>
            <consortium name="The Broad Institute Genome Sequencing Platform"/>
            <person name="Earl A."/>
            <person name="Ward D."/>
            <person name="Feldgarden M."/>
            <person name="Gevers D."/>
            <person name="Sizova M."/>
            <person name="Hazen A."/>
            <person name="Epstein S."/>
            <person name="Young S.K."/>
            <person name="Zeng Q."/>
            <person name="Gargeya S."/>
            <person name="Fitzgerald M."/>
            <person name="Haas B."/>
            <person name="Abouelleil A."/>
            <person name="Alvarado L."/>
            <person name="Arachchi H.M."/>
            <person name="Berlin A."/>
            <person name="Brown A."/>
            <person name="Chapman S.B."/>
            <person name="Chen Z."/>
            <person name="Dunbar C."/>
            <person name="Freedman E."/>
            <person name="Gearin G."/>
            <person name="Gellesch M."/>
            <person name="Goldberg J."/>
            <person name="Griggs A."/>
            <person name="Gujja S."/>
            <person name="Heiman D."/>
            <person name="Howarth C."/>
            <person name="Larson L."/>
            <person name="Lui A."/>
            <person name="MacDonald P.J.P."/>
            <person name="Montmayeur A."/>
            <person name="Murphy C."/>
            <person name="Neiman D."/>
            <person name="Pearson M."/>
            <person name="Priest M."/>
            <person name="Roberts A."/>
            <person name="Saif S."/>
            <person name="Shea T."/>
            <person name="Shenoy N."/>
            <person name="Sisk P."/>
            <person name="Stolte C."/>
            <person name="Sykes S."/>
            <person name="Wortman J."/>
            <person name="Nusbaum C."/>
            <person name="Birren B."/>
        </authorList>
    </citation>
    <scope>NUCLEOTIDE SEQUENCE</scope>
    <source>
        <strain evidence="7">ACB1</strain>
    </source>
</reference>
<proteinExistence type="inferred from homology"/>
<dbReference type="AlphaFoldDB" id="G9WKH6"/>
<dbReference type="PROSITE" id="PS51257">
    <property type="entry name" value="PROKAR_LIPOPROTEIN"/>
    <property type="match status" value="1"/>
</dbReference>
<comment type="subcellular location">
    <subcellularLocation>
        <location evidence="1">Cell envelope</location>
    </subcellularLocation>
</comment>
<dbReference type="PANTHER" id="PTHR46847:SF1">
    <property type="entry name" value="D-ALLOSE-BINDING PERIPLASMIC PROTEIN-RELATED"/>
    <property type="match status" value="1"/>
</dbReference>
<comment type="similarity">
    <text evidence="2">Belongs to the bacterial solute-binding protein 2 family.</text>
</comment>
<feature type="signal peptide" evidence="5">
    <location>
        <begin position="1"/>
        <end position="19"/>
    </location>
</feature>
<protein>
    <recommendedName>
        <fullName evidence="6">Periplasmic binding protein domain-containing protein</fullName>
    </recommendedName>
</protein>
<evidence type="ECO:0000313" key="8">
    <source>
        <dbReference type="Proteomes" id="UP000018461"/>
    </source>
</evidence>